<dbReference type="PATRIC" id="fig|465515.4.peg.2094"/>
<dbReference type="PANTHER" id="PTHR43031:SF7">
    <property type="entry name" value="NITRIC OXIDE REDUCTASE FLRD-NAD(+) REDUCTASE"/>
    <property type="match status" value="1"/>
</dbReference>
<organism evidence="2 4">
    <name type="scientific">Micrococcus luteus (strain ATCC 4698 / DSM 20030 / JCM 1464 / CCM 169 / CCUG 5858 / IAM 1056 / NBRC 3333 / NCIMB 9278 / NCTC 2665 / VKM Ac-2230)</name>
    <name type="common">Micrococcus lysodeikticus</name>
    <dbReference type="NCBI Taxonomy" id="465515"/>
    <lineage>
        <taxon>Bacteria</taxon>
        <taxon>Bacillati</taxon>
        <taxon>Actinomycetota</taxon>
        <taxon>Actinomycetes</taxon>
        <taxon>Micrococcales</taxon>
        <taxon>Micrococcaceae</taxon>
        <taxon>Micrococcus</taxon>
    </lineage>
</organism>
<reference evidence="4" key="2">
    <citation type="journal article" date="2010" name="J. Bacteriol.">
        <title>Genome sequence of the Fleming strain of Micrococcus luteus, a simple free-living actinobacterium.</title>
        <authorList>
            <person name="Young M."/>
            <person name="Artsatbanov V."/>
            <person name="Beller H.R."/>
            <person name="Chandra G."/>
            <person name="Chater K.F."/>
            <person name="Dover L.G."/>
            <person name="Goh E.B."/>
            <person name="Kahan T."/>
            <person name="Kaprelyants A.S."/>
            <person name="Kyrpides N."/>
            <person name="Lapidus A."/>
            <person name="Lowry S.R."/>
            <person name="Lykidis A."/>
            <person name="Mahillon J."/>
            <person name="Markowitz V."/>
            <person name="Mavromatis K."/>
            <person name="Mukamolova G.V."/>
            <person name="Oren A."/>
            <person name="Rokem J.S."/>
            <person name="Smith M.C."/>
            <person name="Young D.I."/>
            <person name="Greenblatt C.L."/>
        </authorList>
    </citation>
    <scope>NUCLEOTIDE SEQUENCE [LARGE SCALE GENOMIC DNA]</scope>
    <source>
        <strain evidence="4">ATCC 4698 / DSM 20030 / JCM 1464 / NBRC 3333 / NCIMB 9278 / NCTC 2665 / VKM Ac-2230</strain>
    </source>
</reference>
<dbReference type="Gene3D" id="3.40.250.10">
    <property type="entry name" value="Rhodanese-like domain"/>
    <property type="match status" value="1"/>
</dbReference>
<dbReference type="HOGENOM" id="CLU_107126_0_0_11"/>
<dbReference type="InterPro" id="IPR021309">
    <property type="entry name" value="YgaP-like_TM"/>
</dbReference>
<dbReference type="InterPro" id="IPR036873">
    <property type="entry name" value="Rhodanese-like_dom_sf"/>
</dbReference>
<evidence type="ECO:0000259" key="1">
    <source>
        <dbReference type="PROSITE" id="PS50206"/>
    </source>
</evidence>
<reference evidence="2" key="1">
    <citation type="submission" date="2009-05" db="EMBL/GenBank/DDBJ databases">
        <title>Complete sequence of Micrococcus luteus NCTC 2665.</title>
        <authorList>
            <consortium name="US DOE Joint Genome Institute"/>
            <person name="Lucas S."/>
            <person name="Copeland A."/>
            <person name="Lapidus A."/>
            <person name="Glavina del Rio T."/>
            <person name="Dalin E."/>
            <person name="Tice H."/>
            <person name="Bruce D."/>
            <person name="Goodwin L."/>
            <person name="Pitluck S."/>
            <person name="Lowry S."/>
            <person name="Larimer F."/>
            <person name="Land M."/>
            <person name="Hauser L."/>
            <person name="Kyrpides N."/>
            <person name="Lykidis A."/>
            <person name="Young M."/>
            <person name="Greenblatt C."/>
        </authorList>
    </citation>
    <scope>NUCLEOTIDE SEQUENCE</scope>
    <source>
        <strain evidence="2">NCTC 2665</strain>
    </source>
</reference>
<dbReference type="EnsemblBacteria" id="ACS31635">
    <property type="protein sequence ID" value="ACS31635"/>
    <property type="gene ID" value="Mlut_21670"/>
</dbReference>
<evidence type="ECO:0000313" key="4">
    <source>
        <dbReference type="Proteomes" id="UP000000738"/>
    </source>
</evidence>
<dbReference type="Pfam" id="PF11127">
    <property type="entry name" value="YgaP-like_TM"/>
    <property type="match status" value="1"/>
</dbReference>
<dbReference type="SMART" id="SM00450">
    <property type="entry name" value="RHOD"/>
    <property type="match status" value="1"/>
</dbReference>
<dbReference type="CDD" id="cd00158">
    <property type="entry name" value="RHOD"/>
    <property type="match status" value="1"/>
</dbReference>
<dbReference type="InterPro" id="IPR001763">
    <property type="entry name" value="Rhodanese-like_dom"/>
</dbReference>
<dbReference type="Proteomes" id="UP000000738">
    <property type="component" value="Chromosome"/>
</dbReference>
<dbReference type="PANTHER" id="PTHR43031">
    <property type="entry name" value="FAD-DEPENDENT OXIDOREDUCTASE"/>
    <property type="match status" value="1"/>
</dbReference>
<dbReference type="EMBL" id="CP001628">
    <property type="protein sequence ID" value="ACS31635.1"/>
    <property type="molecule type" value="Genomic_DNA"/>
</dbReference>
<accession>C5C7E7</accession>
<dbReference type="SUPFAM" id="SSF52821">
    <property type="entry name" value="Rhodanese/Cell cycle control phosphatase"/>
    <property type="match status" value="1"/>
</dbReference>
<dbReference type="AlphaFoldDB" id="C5C7E7"/>
<protein>
    <submittedName>
        <fullName evidence="3">Inner membrane protein ygaP</fullName>
    </submittedName>
    <submittedName>
        <fullName evidence="2">Rhodanese-related sulfurtransferase</fullName>
    </submittedName>
</protein>
<evidence type="ECO:0000313" key="5">
    <source>
        <dbReference type="Proteomes" id="UP000248985"/>
    </source>
</evidence>
<reference evidence="3 5" key="3">
    <citation type="submission" date="2018-06" db="EMBL/GenBank/DDBJ databases">
        <authorList>
            <consortium name="Pathogen Informatics"/>
            <person name="Doyle S."/>
        </authorList>
    </citation>
    <scope>NUCLEOTIDE SEQUENCE [LARGE SCALE GENOMIC DNA]</scope>
    <source>
        <strain evidence="3 5">NCTC2665</strain>
    </source>
</reference>
<dbReference type="InterPro" id="IPR050229">
    <property type="entry name" value="GlpE_sulfurtransferase"/>
</dbReference>
<sequence length="197" mass="20491">MTQATLAPLSPEVLRERTESGAAVVIDVRTPAEFAVEHIAGSYNVPLDTLKEHTGDVAARLPGDVVLVCASGMRATDARERLAAAGFTQADVLAGGVSSYAKAGGDVVRRAGGWAMERQVRMTAGSLVLVGALAAQVGSRRLALLSAGVGGGLVFSALSNTCAMGSVLDRMPWNRRGRERPAAEVLRGIPSRDARRA</sequence>
<dbReference type="Pfam" id="PF00581">
    <property type="entry name" value="Rhodanese"/>
    <property type="match status" value="1"/>
</dbReference>
<dbReference type="eggNOG" id="COG0607">
    <property type="taxonomic scope" value="Bacteria"/>
</dbReference>
<gene>
    <name evidence="3" type="primary">ygaP</name>
    <name evidence="2" type="ordered locus">Mlut_21670</name>
    <name evidence="3" type="ORF">NCTC2665_00838</name>
</gene>
<name>C5C7E7_MICLC</name>
<dbReference type="KEGG" id="mlu:Mlut_21670"/>
<dbReference type="RefSeq" id="WP_010079948.1">
    <property type="nucleotide sequence ID" value="NC_012803.1"/>
</dbReference>
<dbReference type="STRING" id="465515.Mlut_21670"/>
<evidence type="ECO:0000313" key="2">
    <source>
        <dbReference type="EMBL" id="ACS31635.1"/>
    </source>
</evidence>
<keyword evidence="4" id="KW-1185">Reference proteome</keyword>
<feature type="domain" description="Rhodanese" evidence="1">
    <location>
        <begin position="19"/>
        <end position="109"/>
    </location>
</feature>
<dbReference type="PROSITE" id="PS50206">
    <property type="entry name" value="RHODANESE_3"/>
    <property type="match status" value="1"/>
</dbReference>
<dbReference type="EMBL" id="LS483396">
    <property type="protein sequence ID" value="SQG48065.1"/>
    <property type="molecule type" value="Genomic_DNA"/>
</dbReference>
<dbReference type="GeneID" id="93344016"/>
<proteinExistence type="predicted"/>
<evidence type="ECO:0000313" key="3">
    <source>
        <dbReference type="EMBL" id="SQG48065.1"/>
    </source>
</evidence>
<dbReference type="Proteomes" id="UP000248985">
    <property type="component" value="Chromosome 1"/>
</dbReference>
<dbReference type="Gene3D" id="6.10.140.1340">
    <property type="match status" value="1"/>
</dbReference>